<dbReference type="Gene3D" id="2.30.40.10">
    <property type="entry name" value="Urease, subunit C, domain 1"/>
    <property type="match status" value="1"/>
</dbReference>
<dbReference type="NCBIfam" id="TIGR00221">
    <property type="entry name" value="nagA"/>
    <property type="match status" value="1"/>
</dbReference>
<feature type="binding site" evidence="7">
    <location>
        <begin position="307"/>
        <end position="309"/>
    </location>
    <ligand>
        <name>substrate</name>
    </ligand>
</feature>
<evidence type="ECO:0000313" key="11">
    <source>
        <dbReference type="Proteomes" id="UP000255000"/>
    </source>
</evidence>
<evidence type="ECO:0000259" key="9">
    <source>
        <dbReference type="Pfam" id="PF01979"/>
    </source>
</evidence>
<dbReference type="EMBL" id="UGSK01000001">
    <property type="protein sequence ID" value="SUB00734.1"/>
    <property type="molecule type" value="Genomic_DNA"/>
</dbReference>
<feature type="domain" description="Amidohydrolase-related" evidence="9">
    <location>
        <begin position="52"/>
        <end position="369"/>
    </location>
</feature>
<keyword evidence="4 5" id="KW-0119">Carbohydrate metabolism</keyword>
<feature type="binding site" evidence="8">
    <location>
        <position position="217"/>
    </location>
    <ligand>
        <name>Zn(2+)</name>
        <dbReference type="ChEBI" id="CHEBI:29105"/>
    </ligand>
</feature>
<dbReference type="GO" id="GO:0008448">
    <property type="term" value="F:N-acetylglucosamine-6-phosphate deacetylase activity"/>
    <property type="evidence" value="ECO:0007669"/>
    <property type="project" value="UniProtKB-EC"/>
</dbReference>
<protein>
    <submittedName>
        <fullName evidence="10">N-acetylglucosamine-6-phosphate deacetylase</fullName>
        <ecNumber evidence="10">3.5.1.25</ecNumber>
    </submittedName>
</protein>
<dbReference type="PANTHER" id="PTHR11113">
    <property type="entry name" value="N-ACETYLGLUCOSAMINE-6-PHOSPHATE DEACETYLASE"/>
    <property type="match status" value="1"/>
</dbReference>
<comment type="cofactor">
    <cofactor evidence="8">
        <name>a divalent metal cation</name>
        <dbReference type="ChEBI" id="CHEBI:60240"/>
    </cofactor>
    <text evidence="8">Binds 1 divalent metal cation per subunit.</text>
</comment>
<dbReference type="SUPFAM" id="SSF51338">
    <property type="entry name" value="Composite domain of metallo-dependent hydrolases"/>
    <property type="match status" value="1"/>
</dbReference>
<dbReference type="SUPFAM" id="SSF51556">
    <property type="entry name" value="Metallo-dependent hydrolases"/>
    <property type="match status" value="1"/>
</dbReference>
<dbReference type="Gene3D" id="3.20.20.140">
    <property type="entry name" value="Metal-dependent hydrolases"/>
    <property type="match status" value="1"/>
</dbReference>
<feature type="binding site" evidence="8">
    <location>
        <position position="130"/>
    </location>
    <ligand>
        <name>Zn(2+)</name>
        <dbReference type="ChEBI" id="CHEBI:29105"/>
    </ligand>
</feature>
<evidence type="ECO:0000256" key="5">
    <source>
        <dbReference type="PIRNR" id="PIRNR038994"/>
    </source>
</evidence>
<dbReference type="GO" id="GO:0006046">
    <property type="term" value="P:N-acetylglucosamine catabolic process"/>
    <property type="evidence" value="ECO:0007669"/>
    <property type="project" value="TreeGrafter"/>
</dbReference>
<dbReference type="AlphaFoldDB" id="A0A378ZU39"/>
<dbReference type="PANTHER" id="PTHR11113:SF14">
    <property type="entry name" value="N-ACETYLGLUCOSAMINE-6-PHOSPHATE DEACETYLASE"/>
    <property type="match status" value="1"/>
</dbReference>
<keyword evidence="2 8" id="KW-0479">Metal-binding</keyword>
<gene>
    <name evidence="10" type="primary">nagA</name>
    <name evidence="10" type="ORF">NCTC13350_01658</name>
</gene>
<dbReference type="InterPro" id="IPR032466">
    <property type="entry name" value="Metal_Hydrolase"/>
</dbReference>
<evidence type="ECO:0000256" key="1">
    <source>
        <dbReference type="ARBA" id="ARBA00010716"/>
    </source>
</evidence>
<proteinExistence type="inferred from homology"/>
<dbReference type="OrthoDB" id="9776488at2"/>
<evidence type="ECO:0000256" key="6">
    <source>
        <dbReference type="PIRSR" id="PIRSR038994-1"/>
    </source>
</evidence>
<organism evidence="10 11">
    <name type="scientific">Pannonibacter phragmitetus</name>
    <dbReference type="NCBI Taxonomy" id="121719"/>
    <lineage>
        <taxon>Bacteria</taxon>
        <taxon>Pseudomonadati</taxon>
        <taxon>Pseudomonadota</taxon>
        <taxon>Alphaproteobacteria</taxon>
        <taxon>Hyphomicrobiales</taxon>
        <taxon>Stappiaceae</taxon>
        <taxon>Pannonibacter</taxon>
    </lineage>
</organism>
<feature type="binding site" evidence="8">
    <location>
        <position position="196"/>
    </location>
    <ligand>
        <name>Zn(2+)</name>
        <dbReference type="ChEBI" id="CHEBI:29105"/>
    </ligand>
</feature>
<accession>A0A378ZU39</accession>
<dbReference type="Pfam" id="PF01979">
    <property type="entry name" value="Amidohydro_1"/>
    <property type="match status" value="1"/>
</dbReference>
<dbReference type="Proteomes" id="UP000255000">
    <property type="component" value="Unassembled WGS sequence"/>
</dbReference>
<feature type="binding site" evidence="7">
    <location>
        <position position="228"/>
    </location>
    <ligand>
        <name>substrate</name>
    </ligand>
</feature>
<reference evidence="10 11" key="1">
    <citation type="submission" date="2018-06" db="EMBL/GenBank/DDBJ databases">
        <authorList>
            <consortium name="Pathogen Informatics"/>
            <person name="Doyle S."/>
        </authorList>
    </citation>
    <scope>NUCLEOTIDE SEQUENCE [LARGE SCALE GENOMIC DNA]</scope>
    <source>
        <strain evidence="10 11">NCTC13350</strain>
    </source>
</reference>
<name>A0A378ZU39_9HYPH</name>
<evidence type="ECO:0000256" key="8">
    <source>
        <dbReference type="PIRSR" id="PIRSR038994-3"/>
    </source>
</evidence>
<evidence type="ECO:0000256" key="7">
    <source>
        <dbReference type="PIRSR" id="PIRSR038994-2"/>
    </source>
</evidence>
<evidence type="ECO:0000313" key="10">
    <source>
        <dbReference type="EMBL" id="SUB00734.1"/>
    </source>
</evidence>
<keyword evidence="3 5" id="KW-0378">Hydrolase</keyword>
<evidence type="ECO:0000256" key="2">
    <source>
        <dbReference type="ARBA" id="ARBA00022723"/>
    </source>
</evidence>
<feature type="binding site" evidence="7">
    <location>
        <begin position="220"/>
        <end position="221"/>
    </location>
    <ligand>
        <name>substrate</name>
    </ligand>
</feature>
<dbReference type="GO" id="GO:0046872">
    <property type="term" value="F:metal ion binding"/>
    <property type="evidence" value="ECO:0007669"/>
    <property type="project" value="UniProtKB-KW"/>
</dbReference>
<dbReference type="InterPro" id="IPR003764">
    <property type="entry name" value="GlcNAc_6-P_deAcase"/>
</dbReference>
<dbReference type="PIRSF" id="PIRSF038994">
    <property type="entry name" value="NagA"/>
    <property type="match status" value="1"/>
</dbReference>
<evidence type="ECO:0000256" key="3">
    <source>
        <dbReference type="ARBA" id="ARBA00022801"/>
    </source>
</evidence>
<dbReference type="RefSeq" id="WP_040678919.1">
    <property type="nucleotide sequence ID" value="NZ_UGSK01000001.1"/>
</dbReference>
<sequence>MRTVLHGARIFDGTRLREGMSLVLSGETIEALAPEAEARALDGSHVEMPGGILSPGFLDLQVNGGGGLMLNGSVDEGKLTRILDAHRHLGTAGLLPTLITDTREATRAVIETGIRAARKQLPGFLGLHLEGPHLDVRRKGAHDAALIRPMDDADLEFLCDAARHLPVLMITVAPEAVRMDQIARLKEAGAILSIGHSDCAYETALAAFDHGVTCATHLFNAMSQLGNRAPGLVGAVLDRPVAAGIIADGIHVSAPALRIAFAAKRDEGLFLVTDAMAVAGTDLDGFTLGGRKILRREGRLTLEDGTLAGADVSLPQALRYLKGHTDLPLETLLAMVTSRPAKVAGLGNSHGALAAGRRADVLHLTDSLTLAAVWHGGELLQKEYGEV</sequence>
<feature type="binding site" evidence="7">
    <location>
        <position position="251"/>
    </location>
    <ligand>
        <name>substrate</name>
    </ligand>
</feature>
<comment type="similarity">
    <text evidence="1 5">Belongs to the metallo-dependent hydrolases superfamily. NagA family.</text>
</comment>
<feature type="binding site" evidence="7">
    <location>
        <position position="141"/>
    </location>
    <ligand>
        <name>substrate</name>
    </ligand>
</feature>
<feature type="active site" description="Proton donor/acceptor" evidence="6">
    <location>
        <position position="274"/>
    </location>
</feature>
<dbReference type="InterPro" id="IPR011059">
    <property type="entry name" value="Metal-dep_hydrolase_composite"/>
</dbReference>
<dbReference type="InterPro" id="IPR006680">
    <property type="entry name" value="Amidohydro-rel"/>
</dbReference>
<dbReference type="EC" id="3.5.1.25" evidence="10"/>
<evidence type="ECO:0000256" key="4">
    <source>
        <dbReference type="ARBA" id="ARBA00023277"/>
    </source>
</evidence>